<feature type="compositionally biased region" description="Low complexity" evidence="1">
    <location>
        <begin position="491"/>
        <end position="506"/>
    </location>
</feature>
<gene>
    <name evidence="2" type="ORF">ASPSYDRAFT_550391</name>
</gene>
<feature type="region of interest" description="Disordered" evidence="1">
    <location>
        <begin position="380"/>
        <end position="441"/>
    </location>
</feature>
<feature type="region of interest" description="Disordered" evidence="1">
    <location>
        <begin position="580"/>
        <end position="672"/>
    </location>
</feature>
<feature type="compositionally biased region" description="Polar residues" evidence="1">
    <location>
        <begin position="458"/>
        <end position="478"/>
    </location>
</feature>
<evidence type="ECO:0000313" key="3">
    <source>
        <dbReference type="Proteomes" id="UP000184356"/>
    </source>
</evidence>
<dbReference type="EMBL" id="KV878598">
    <property type="protein sequence ID" value="OJJ53202.1"/>
    <property type="molecule type" value="Genomic_DNA"/>
</dbReference>
<keyword evidence="3" id="KW-1185">Reference proteome</keyword>
<name>A0A1L9T164_9EURO</name>
<accession>A0A1L9T164</accession>
<feature type="compositionally biased region" description="Acidic residues" evidence="1">
    <location>
        <begin position="648"/>
        <end position="663"/>
    </location>
</feature>
<evidence type="ECO:0000313" key="2">
    <source>
        <dbReference type="EMBL" id="OJJ53202.1"/>
    </source>
</evidence>
<feature type="region of interest" description="Disordered" evidence="1">
    <location>
        <begin position="458"/>
        <end position="507"/>
    </location>
</feature>
<feature type="region of interest" description="Disordered" evidence="1">
    <location>
        <begin position="523"/>
        <end position="550"/>
    </location>
</feature>
<dbReference type="RefSeq" id="XP_040697008.1">
    <property type="nucleotide sequence ID" value="XM_040848966.1"/>
</dbReference>
<dbReference type="VEuPathDB" id="FungiDB:ASPSYDRAFT_550391"/>
<evidence type="ECO:0000256" key="1">
    <source>
        <dbReference type="SAM" id="MobiDB-lite"/>
    </source>
</evidence>
<protein>
    <submittedName>
        <fullName evidence="2">Uncharacterized protein</fullName>
    </submittedName>
</protein>
<dbReference type="AlphaFoldDB" id="A0A1L9T164"/>
<dbReference type="OrthoDB" id="5383784at2759"/>
<dbReference type="GeneID" id="63765039"/>
<proteinExistence type="predicted"/>
<reference evidence="3" key="1">
    <citation type="journal article" date="2017" name="Genome Biol.">
        <title>Comparative genomics reveals high biological diversity and specific adaptations in the industrially and medically important fungal genus Aspergillus.</title>
        <authorList>
            <person name="de Vries R.P."/>
            <person name="Riley R."/>
            <person name="Wiebenga A."/>
            <person name="Aguilar-Osorio G."/>
            <person name="Amillis S."/>
            <person name="Uchima C.A."/>
            <person name="Anderluh G."/>
            <person name="Asadollahi M."/>
            <person name="Askin M."/>
            <person name="Barry K."/>
            <person name="Battaglia E."/>
            <person name="Bayram O."/>
            <person name="Benocci T."/>
            <person name="Braus-Stromeyer S.A."/>
            <person name="Caldana C."/>
            <person name="Canovas D."/>
            <person name="Cerqueira G.C."/>
            <person name="Chen F."/>
            <person name="Chen W."/>
            <person name="Choi C."/>
            <person name="Clum A."/>
            <person name="Dos Santos R.A."/>
            <person name="Damasio A.R."/>
            <person name="Diallinas G."/>
            <person name="Emri T."/>
            <person name="Fekete E."/>
            <person name="Flipphi M."/>
            <person name="Freyberg S."/>
            <person name="Gallo A."/>
            <person name="Gournas C."/>
            <person name="Habgood R."/>
            <person name="Hainaut M."/>
            <person name="Harispe M.L."/>
            <person name="Henrissat B."/>
            <person name="Hilden K.S."/>
            <person name="Hope R."/>
            <person name="Hossain A."/>
            <person name="Karabika E."/>
            <person name="Karaffa L."/>
            <person name="Karanyi Z."/>
            <person name="Krasevec N."/>
            <person name="Kuo A."/>
            <person name="Kusch H."/>
            <person name="LaButti K."/>
            <person name="Lagendijk E.L."/>
            <person name="Lapidus A."/>
            <person name="Levasseur A."/>
            <person name="Lindquist E."/>
            <person name="Lipzen A."/>
            <person name="Logrieco A.F."/>
            <person name="MacCabe A."/>
            <person name="Maekelae M.R."/>
            <person name="Malavazi I."/>
            <person name="Melin P."/>
            <person name="Meyer V."/>
            <person name="Mielnichuk N."/>
            <person name="Miskei M."/>
            <person name="Molnar A.P."/>
            <person name="Mule G."/>
            <person name="Ngan C.Y."/>
            <person name="Orejas M."/>
            <person name="Orosz E."/>
            <person name="Ouedraogo J.P."/>
            <person name="Overkamp K.M."/>
            <person name="Park H.-S."/>
            <person name="Perrone G."/>
            <person name="Piumi F."/>
            <person name="Punt P.J."/>
            <person name="Ram A.F."/>
            <person name="Ramon A."/>
            <person name="Rauscher S."/>
            <person name="Record E."/>
            <person name="Riano-Pachon D.M."/>
            <person name="Robert V."/>
            <person name="Roehrig J."/>
            <person name="Ruller R."/>
            <person name="Salamov A."/>
            <person name="Salih N.S."/>
            <person name="Samson R.A."/>
            <person name="Sandor E."/>
            <person name="Sanguinetti M."/>
            <person name="Schuetze T."/>
            <person name="Sepcic K."/>
            <person name="Shelest E."/>
            <person name="Sherlock G."/>
            <person name="Sophianopoulou V."/>
            <person name="Squina F.M."/>
            <person name="Sun H."/>
            <person name="Susca A."/>
            <person name="Todd R.B."/>
            <person name="Tsang A."/>
            <person name="Unkles S.E."/>
            <person name="van de Wiele N."/>
            <person name="van Rossen-Uffink D."/>
            <person name="Oliveira J.V."/>
            <person name="Vesth T.C."/>
            <person name="Visser J."/>
            <person name="Yu J.-H."/>
            <person name="Zhou M."/>
            <person name="Andersen M.R."/>
            <person name="Archer D.B."/>
            <person name="Baker S.E."/>
            <person name="Benoit I."/>
            <person name="Brakhage A.A."/>
            <person name="Braus G.H."/>
            <person name="Fischer R."/>
            <person name="Frisvad J.C."/>
            <person name="Goldman G.H."/>
            <person name="Houbraken J."/>
            <person name="Oakley B."/>
            <person name="Pocsi I."/>
            <person name="Scazzocchio C."/>
            <person name="Seiboth B."/>
            <person name="vanKuyk P.A."/>
            <person name="Wortman J."/>
            <person name="Dyer P.S."/>
            <person name="Grigoriev I.V."/>
        </authorList>
    </citation>
    <scope>NUCLEOTIDE SEQUENCE [LARGE SCALE GENOMIC DNA]</scope>
    <source>
        <strain evidence="3">CBS 593.65</strain>
    </source>
</reference>
<dbReference type="Proteomes" id="UP000184356">
    <property type="component" value="Unassembled WGS sequence"/>
</dbReference>
<organism evidence="2 3">
    <name type="scientific">Aspergillus sydowii CBS 593.65</name>
    <dbReference type="NCBI Taxonomy" id="1036612"/>
    <lineage>
        <taxon>Eukaryota</taxon>
        <taxon>Fungi</taxon>
        <taxon>Dikarya</taxon>
        <taxon>Ascomycota</taxon>
        <taxon>Pezizomycotina</taxon>
        <taxon>Eurotiomycetes</taxon>
        <taxon>Eurotiomycetidae</taxon>
        <taxon>Eurotiales</taxon>
        <taxon>Aspergillaceae</taxon>
        <taxon>Aspergillus</taxon>
        <taxon>Aspergillus subgen. Nidulantes</taxon>
    </lineage>
</organism>
<feature type="compositionally biased region" description="Polar residues" evidence="1">
    <location>
        <begin position="529"/>
        <end position="542"/>
    </location>
</feature>
<feature type="compositionally biased region" description="Polar residues" evidence="1">
    <location>
        <begin position="608"/>
        <end position="618"/>
    </location>
</feature>
<dbReference type="STRING" id="1036612.A0A1L9T164"/>
<sequence length="808" mass="88398">MGRRAYLNRLALGRSPYEAPEPPADSSAEQGFSVQRRISPIYADGYVQHYDERGHPVNPESKSFGRELRRAKNDILSTMGIVVSEDTNRGPNDQEKVDAIVAENDYGLIMVTLDQISVFLGSWWTTSLTGRIQTFKSYAHVPLTQIISHERASLGIVGFHFAGIPAWAMSTCISICRHHPLERLISTIQNYFPNNDAGSKLVRASFTILHSAIRGALLVLAMQTYMYSLLQSLHLISPTSVPGIAHFMPFGEFASMLLPSPPDLSLFSLGSYFFSVMKAPSLFYIYVYLRPVIEVRLYRLIRRRLPKPILTDDLSVKVAFDNDLIDWMVPTLGRRAVEETQRSNLSLIDDISYEMNAFRQWLCSKFAFRRRRPSVAQVTELQHEPETLQAQSGAAILPPTPAHRRHRSTESNPPAQPMPARETDAHSDSGESGLSNGDNRVIDADNMDLLRRARNLTLSTRTTSPDPDAQQNGGNAPNESRRQSRSNTLLSRSPSPESSQSSPRVRAQLTQDSDVIAMQLELESRHTQNRNATTDTDAGIQNSEDRQPGRRSISEILDTFLSSQDITTILGTEATDSDALSNTTAAVSPNPGEMGTTSISDDQLHGVTGNQNPNNSSVGPIVSDPVNILPDVVEEPPLDDTTNQAQLDQDDDDDDDDDDDNGADAESGILPHVADSMVRQNSAAGTTTITPSVSAHRVTILSALPVDSLASHLAATITTALFAPIETFYLRSLAKSYLSSKGATAAIRSDVYPVTAWGGGATRSDKLAYIGKLALMMGIQAAVNASVWGIISGSAIRIGRRWCGWGAL</sequence>